<dbReference type="InterPro" id="IPR036249">
    <property type="entry name" value="Thioredoxin-like_sf"/>
</dbReference>
<sequence>MRALFYGLLWVLSLPVAADDALPAPITALTTRGLSVVDTFEAPGDLSGYVMSVQGRQLTVFVTKDGQHALVGTLLDAQGNDLSEAPLNAAMSAQYAGAWDTLENSHWIADGDNDAPRVIYTFTDANCPFCHRFWQATQPWVESGKVQVRHVLVAMLRPDSLPKAVAMLADEDPGAALARHNHAYEQGGISPAPTPSSTLTSQVQANTDVMRSLGLGGTPATFYQDAEGNVVVKQGLPGDAEMAHVMGSPKP</sequence>
<dbReference type="GO" id="GO:0042597">
    <property type="term" value="C:periplasmic space"/>
    <property type="evidence" value="ECO:0007669"/>
    <property type="project" value="UniProtKB-SubCell"/>
</dbReference>
<evidence type="ECO:0000313" key="3">
    <source>
        <dbReference type="EMBL" id="AJD47509.1"/>
    </source>
</evidence>
<reference evidence="3 4" key="1">
    <citation type="journal article" date="2012" name="J. Bacteriol.">
        <title>Genome sequence of an alkane-degrading bacterium, Alcanivorax pacificus type strain W11-5, isolated from deep sea sediment.</title>
        <authorList>
            <person name="Lai Q."/>
            <person name="Shao Z."/>
        </authorList>
    </citation>
    <scope>NUCLEOTIDE SEQUENCE [LARGE SCALE GENOMIC DNA]</scope>
    <source>
        <strain evidence="3 4">W11-5</strain>
    </source>
</reference>
<dbReference type="SUPFAM" id="SSF52833">
    <property type="entry name" value="Thioredoxin-like"/>
    <property type="match status" value="1"/>
</dbReference>
<keyword evidence="1" id="KW-0574">Periplasm</keyword>
<evidence type="ECO:0000259" key="2">
    <source>
        <dbReference type="Pfam" id="PF13098"/>
    </source>
</evidence>
<evidence type="ECO:0000313" key="4">
    <source>
        <dbReference type="Proteomes" id="UP000006764"/>
    </source>
</evidence>
<dbReference type="InterPro" id="IPR012336">
    <property type="entry name" value="Thioredoxin-like_fold"/>
</dbReference>
<comment type="similarity">
    <text evidence="1">Belongs to the thioredoxin family. DsbC subfamily.</text>
</comment>
<dbReference type="EMBL" id="CP004387">
    <property type="protein sequence ID" value="AJD47509.1"/>
    <property type="molecule type" value="Genomic_DNA"/>
</dbReference>
<keyword evidence="4" id="KW-1185">Reference proteome</keyword>
<feature type="domain" description="Thioredoxin-like fold" evidence="2">
    <location>
        <begin position="116"/>
        <end position="231"/>
    </location>
</feature>
<dbReference type="InterPro" id="IPR051470">
    <property type="entry name" value="Thiol:disulfide_interchange"/>
</dbReference>
<gene>
    <name evidence="3" type="primary">dsbG</name>
    <name evidence="3" type="ORF">S7S_05445</name>
</gene>
<dbReference type="PANTHER" id="PTHR35272">
    <property type="entry name" value="THIOL:DISULFIDE INTERCHANGE PROTEIN DSBC-RELATED"/>
    <property type="match status" value="1"/>
</dbReference>
<dbReference type="HOGENOM" id="CLU_080090_0_0_6"/>
<dbReference type="InterPro" id="IPR009094">
    <property type="entry name" value="DiS-bond_isomerase_DsbC/G_N_sf"/>
</dbReference>
<feature type="chain" id="PRO_5010002092" description="Thiol:disulfide interchange protein" evidence="1">
    <location>
        <begin position="19"/>
        <end position="251"/>
    </location>
</feature>
<dbReference type="InterPro" id="IPR033954">
    <property type="entry name" value="DiS-bond_Isoase_DsbC/G"/>
</dbReference>
<dbReference type="Proteomes" id="UP000006764">
    <property type="component" value="Chromosome"/>
</dbReference>
<dbReference type="SUPFAM" id="SSF54423">
    <property type="entry name" value="DsbC/DsbG N-terminal domain-like"/>
    <property type="match status" value="1"/>
</dbReference>
<proteinExistence type="inferred from homology"/>
<keyword evidence="1" id="KW-0676">Redox-active center</keyword>
<dbReference type="NCBIfam" id="NF008657">
    <property type="entry name" value="PRK11657.1"/>
    <property type="match status" value="1"/>
</dbReference>
<dbReference type="Gene3D" id="3.10.450.70">
    <property type="entry name" value="Disulphide bond isomerase, DsbC/G, N-terminal"/>
    <property type="match status" value="1"/>
</dbReference>
<dbReference type="Gene3D" id="3.40.30.10">
    <property type="entry name" value="Glutaredoxin"/>
    <property type="match status" value="1"/>
</dbReference>
<dbReference type="KEGG" id="apac:S7S_05445"/>
<keyword evidence="1" id="KW-0732">Signal</keyword>
<feature type="signal peptide" evidence="1">
    <location>
        <begin position="1"/>
        <end position="18"/>
    </location>
</feature>
<dbReference type="STRING" id="391936.S7S_05445"/>
<evidence type="ECO:0000256" key="1">
    <source>
        <dbReference type="RuleBase" id="RU364038"/>
    </source>
</evidence>
<dbReference type="Pfam" id="PF13098">
    <property type="entry name" value="Thioredoxin_2"/>
    <property type="match status" value="1"/>
</dbReference>
<dbReference type="PANTHER" id="PTHR35272:SF4">
    <property type="entry name" value="THIOL:DISULFIDE INTERCHANGE PROTEIN DSBG"/>
    <property type="match status" value="1"/>
</dbReference>
<organism evidence="3 4">
    <name type="scientific">Isoalcanivorax pacificus W11-5</name>
    <dbReference type="NCBI Taxonomy" id="391936"/>
    <lineage>
        <taxon>Bacteria</taxon>
        <taxon>Pseudomonadati</taxon>
        <taxon>Pseudomonadota</taxon>
        <taxon>Gammaproteobacteria</taxon>
        <taxon>Oceanospirillales</taxon>
        <taxon>Alcanivoracaceae</taxon>
        <taxon>Isoalcanivorax</taxon>
    </lineage>
</organism>
<comment type="subcellular location">
    <subcellularLocation>
        <location evidence="1">Periplasm</location>
    </subcellularLocation>
</comment>
<comment type="function">
    <text evidence="1">Required for disulfide bond formation in some periplasmic proteins. Acts by transferring its disulfide bond to other proteins and is reduced in the process.</text>
</comment>
<protein>
    <recommendedName>
        <fullName evidence="1">Thiol:disulfide interchange protein</fullName>
    </recommendedName>
</protein>
<dbReference type="GO" id="GO:0016853">
    <property type="term" value="F:isomerase activity"/>
    <property type="evidence" value="ECO:0007669"/>
    <property type="project" value="UniProtKB-KW"/>
</dbReference>
<dbReference type="CDD" id="cd03020">
    <property type="entry name" value="DsbA_DsbC_DsbG"/>
    <property type="match status" value="1"/>
</dbReference>
<keyword evidence="3" id="KW-0413">Isomerase</keyword>
<accession>A0A0B4XHA0</accession>
<dbReference type="RefSeq" id="WP_008737486.1">
    <property type="nucleotide sequence ID" value="NZ_CP004387.1"/>
</dbReference>
<dbReference type="AlphaFoldDB" id="A0A0B4XHA0"/>
<name>A0A0B4XHA0_9GAMM</name>